<dbReference type="AlphaFoldDB" id="A0AAV2FBR7"/>
<evidence type="ECO:0000313" key="2">
    <source>
        <dbReference type="Proteomes" id="UP001497516"/>
    </source>
</evidence>
<keyword evidence="2" id="KW-1185">Reference proteome</keyword>
<gene>
    <name evidence="1" type="ORF">LTRI10_LOCUS35620</name>
</gene>
<dbReference type="Proteomes" id="UP001497516">
    <property type="component" value="Chromosome 6"/>
</dbReference>
<name>A0AAV2FBR7_9ROSI</name>
<proteinExistence type="predicted"/>
<dbReference type="EMBL" id="OZ034819">
    <property type="protein sequence ID" value="CAL1395168.1"/>
    <property type="molecule type" value="Genomic_DNA"/>
</dbReference>
<organism evidence="1 2">
    <name type="scientific">Linum trigynum</name>
    <dbReference type="NCBI Taxonomy" id="586398"/>
    <lineage>
        <taxon>Eukaryota</taxon>
        <taxon>Viridiplantae</taxon>
        <taxon>Streptophyta</taxon>
        <taxon>Embryophyta</taxon>
        <taxon>Tracheophyta</taxon>
        <taxon>Spermatophyta</taxon>
        <taxon>Magnoliopsida</taxon>
        <taxon>eudicotyledons</taxon>
        <taxon>Gunneridae</taxon>
        <taxon>Pentapetalae</taxon>
        <taxon>rosids</taxon>
        <taxon>fabids</taxon>
        <taxon>Malpighiales</taxon>
        <taxon>Linaceae</taxon>
        <taxon>Linum</taxon>
    </lineage>
</organism>
<protein>
    <submittedName>
        <fullName evidence="1">Uncharacterized protein</fullName>
    </submittedName>
</protein>
<sequence length="77" mass="8487">MDQLASSTRKTPLSTIMDQLASPTNFPKQAAFVQSSTIMDQLASADFPKQATLVHFHRCPRRHGLPCTANCLSRLLS</sequence>
<reference evidence="1 2" key="1">
    <citation type="submission" date="2024-04" db="EMBL/GenBank/DDBJ databases">
        <authorList>
            <person name="Fracassetti M."/>
        </authorList>
    </citation>
    <scope>NUCLEOTIDE SEQUENCE [LARGE SCALE GENOMIC DNA]</scope>
</reference>
<evidence type="ECO:0000313" key="1">
    <source>
        <dbReference type="EMBL" id="CAL1395168.1"/>
    </source>
</evidence>
<accession>A0AAV2FBR7</accession>